<gene>
    <name evidence="2" type="ORF">NEMBOFW57_001115</name>
</gene>
<dbReference type="InterPro" id="IPR052895">
    <property type="entry name" value="HetReg/Transcr_Mod"/>
</dbReference>
<dbReference type="PANTHER" id="PTHR24148">
    <property type="entry name" value="ANKYRIN REPEAT DOMAIN-CONTAINING PROTEIN 39 HOMOLOG-RELATED"/>
    <property type="match status" value="1"/>
</dbReference>
<accession>A0AAD4I2A5</accession>
<evidence type="ECO:0000259" key="1">
    <source>
        <dbReference type="Pfam" id="PF06985"/>
    </source>
</evidence>
<dbReference type="PANTHER" id="PTHR24148:SF64">
    <property type="entry name" value="HETEROKARYON INCOMPATIBILITY DOMAIN-CONTAINING PROTEIN"/>
    <property type="match status" value="1"/>
</dbReference>
<comment type="caution">
    <text evidence="2">The sequence shown here is derived from an EMBL/GenBank/DDBJ whole genome shotgun (WGS) entry which is preliminary data.</text>
</comment>
<organism evidence="2 3">
    <name type="scientific">Staphylotrichum longicolle</name>
    <dbReference type="NCBI Taxonomy" id="669026"/>
    <lineage>
        <taxon>Eukaryota</taxon>
        <taxon>Fungi</taxon>
        <taxon>Dikarya</taxon>
        <taxon>Ascomycota</taxon>
        <taxon>Pezizomycotina</taxon>
        <taxon>Sordariomycetes</taxon>
        <taxon>Sordariomycetidae</taxon>
        <taxon>Sordariales</taxon>
        <taxon>Chaetomiaceae</taxon>
        <taxon>Staphylotrichum</taxon>
    </lineage>
</organism>
<dbReference type="EMBL" id="JAHCVI010000001">
    <property type="protein sequence ID" value="KAG7291105.1"/>
    <property type="molecule type" value="Genomic_DNA"/>
</dbReference>
<feature type="domain" description="Heterokaryon incompatibility" evidence="1">
    <location>
        <begin position="53"/>
        <end position="124"/>
    </location>
</feature>
<dbReference type="InterPro" id="IPR010730">
    <property type="entry name" value="HET"/>
</dbReference>
<dbReference type="Pfam" id="PF06985">
    <property type="entry name" value="HET"/>
    <property type="match status" value="1"/>
</dbReference>
<evidence type="ECO:0000313" key="2">
    <source>
        <dbReference type="EMBL" id="KAG7291105.1"/>
    </source>
</evidence>
<name>A0AAD4I2A5_9PEZI</name>
<protein>
    <recommendedName>
        <fullName evidence="1">Heterokaryon incompatibility domain-containing protein</fullName>
    </recommendedName>
</protein>
<dbReference type="Pfam" id="PF26639">
    <property type="entry name" value="Het-6_barrel"/>
    <property type="match status" value="1"/>
</dbReference>
<dbReference type="Proteomes" id="UP001197093">
    <property type="component" value="Unassembled WGS sequence"/>
</dbReference>
<evidence type="ECO:0000313" key="3">
    <source>
        <dbReference type="Proteomes" id="UP001197093"/>
    </source>
</evidence>
<sequence length="374" mass="40601">MDSPLAAYAYTPLSDPRAIRVLILEPSTELDDPIRCRLEQVSLDDATETAQTYEALSYVWGAPVGTRPIECAGGTLMVTPNCESALRHLRQARGERALWIDAVCIDQASASEKAVQVPLMGDVYWPEWTPFPVDYELSPGRLYEMFAKYLVRHTGTLNVMEQRHRSARSDVPLDGLPSWVPDMRGADLEGGIPAMNAKHAPLPAGVDATPGSVVDVTTLDQSDDGEIRLRGKLIGEVGSPPSPKLSRGFEAVEEWMNALADAGLKFPIGAFLPIPGTKTNILGQLIDPVAIDGREEVSLFLTSHNRLGVAPSDVQTQMGDALVLLAGFNCPAILRPCEGGTYTFVGRVSIEGVMEGEEWDVETDPSEMDIFVLI</sequence>
<dbReference type="AlphaFoldDB" id="A0AAD4I2A5"/>
<reference evidence="2" key="1">
    <citation type="submission" date="2023-02" db="EMBL/GenBank/DDBJ databases">
        <authorList>
            <person name="Palmer J.M."/>
        </authorList>
    </citation>
    <scope>NUCLEOTIDE SEQUENCE</scope>
    <source>
        <strain evidence="2">FW57</strain>
    </source>
</reference>
<keyword evidence="3" id="KW-1185">Reference proteome</keyword>
<proteinExistence type="predicted"/>